<accession>A0A4C1XWM2</accession>
<evidence type="ECO:0000313" key="2">
    <source>
        <dbReference type="Proteomes" id="UP000299102"/>
    </source>
</evidence>
<keyword evidence="2" id="KW-1185">Reference proteome</keyword>
<reference evidence="1 2" key="1">
    <citation type="journal article" date="2019" name="Commun. Biol.">
        <title>The bagworm genome reveals a unique fibroin gene that provides high tensile strength.</title>
        <authorList>
            <person name="Kono N."/>
            <person name="Nakamura H."/>
            <person name="Ohtoshi R."/>
            <person name="Tomita M."/>
            <person name="Numata K."/>
            <person name="Arakawa K."/>
        </authorList>
    </citation>
    <scope>NUCLEOTIDE SEQUENCE [LARGE SCALE GENOMIC DNA]</scope>
</reference>
<evidence type="ECO:0000313" key="1">
    <source>
        <dbReference type="EMBL" id="GBP68351.1"/>
    </source>
</evidence>
<name>A0A4C1XWM2_EUMVA</name>
<protein>
    <submittedName>
        <fullName evidence="1">Uncharacterized protein</fullName>
    </submittedName>
</protein>
<dbReference type="Proteomes" id="UP000299102">
    <property type="component" value="Unassembled WGS sequence"/>
</dbReference>
<dbReference type="EMBL" id="BGZK01001008">
    <property type="protein sequence ID" value="GBP68351.1"/>
    <property type="molecule type" value="Genomic_DNA"/>
</dbReference>
<proteinExistence type="predicted"/>
<gene>
    <name evidence="1" type="ORF">EVAR_31341_1</name>
</gene>
<dbReference type="AlphaFoldDB" id="A0A4C1XWM2"/>
<comment type="caution">
    <text evidence="1">The sequence shown here is derived from an EMBL/GenBank/DDBJ whole genome shotgun (WGS) entry which is preliminary data.</text>
</comment>
<organism evidence="1 2">
    <name type="scientific">Eumeta variegata</name>
    <name type="common">Bagworm moth</name>
    <name type="synonym">Eumeta japonica</name>
    <dbReference type="NCBI Taxonomy" id="151549"/>
    <lineage>
        <taxon>Eukaryota</taxon>
        <taxon>Metazoa</taxon>
        <taxon>Ecdysozoa</taxon>
        <taxon>Arthropoda</taxon>
        <taxon>Hexapoda</taxon>
        <taxon>Insecta</taxon>
        <taxon>Pterygota</taxon>
        <taxon>Neoptera</taxon>
        <taxon>Endopterygota</taxon>
        <taxon>Lepidoptera</taxon>
        <taxon>Glossata</taxon>
        <taxon>Ditrysia</taxon>
        <taxon>Tineoidea</taxon>
        <taxon>Psychidae</taxon>
        <taxon>Oiketicinae</taxon>
        <taxon>Eumeta</taxon>
    </lineage>
</organism>
<sequence length="111" mass="12200">MEGLNHSIRERCEAFCDGNTSSRRCFVLLCAALVKLLITSQGGLQISVSPAHAGLIIYSGCHTWPRALRKYLLARGGADFARGPPMNSLLCPPPRAEIRFRFNFGRGYTCA</sequence>